<evidence type="ECO:0000313" key="1">
    <source>
        <dbReference type="EMBL" id="KAE9601074.1"/>
    </source>
</evidence>
<dbReference type="AlphaFoldDB" id="A0A6A4PI84"/>
<reference evidence="2" key="1">
    <citation type="journal article" date="2020" name="Nat. Commun.">
        <title>Genome sequence of the cluster root forming white lupin.</title>
        <authorList>
            <person name="Hufnagel B."/>
            <person name="Marques A."/>
            <person name="Soriano A."/>
            <person name="Marques L."/>
            <person name="Divol F."/>
            <person name="Doumas P."/>
            <person name="Sallet E."/>
            <person name="Mancinotti D."/>
            <person name="Carrere S."/>
            <person name="Marande W."/>
            <person name="Arribat S."/>
            <person name="Keller J."/>
            <person name="Huneau C."/>
            <person name="Blein T."/>
            <person name="Aime D."/>
            <person name="Laguerre M."/>
            <person name="Taylor J."/>
            <person name="Schubert V."/>
            <person name="Nelson M."/>
            <person name="Geu-Flores F."/>
            <person name="Crespi M."/>
            <person name="Gallardo-Guerrero K."/>
            <person name="Delaux P.-M."/>
            <person name="Salse J."/>
            <person name="Berges H."/>
            <person name="Guyot R."/>
            <person name="Gouzy J."/>
            <person name="Peret B."/>
        </authorList>
    </citation>
    <scope>NUCLEOTIDE SEQUENCE [LARGE SCALE GENOMIC DNA]</scope>
    <source>
        <strain evidence="2">cv. Amiga</strain>
    </source>
</reference>
<sequence length="54" mass="6155">MAVLFFVISWKQGSNKGGSRMCNAVEKKLGLLGLRDCRIHTKQDAIVVRFCWNE</sequence>
<dbReference type="EMBL" id="WOCE01000013">
    <property type="protein sequence ID" value="KAE9601074.1"/>
    <property type="molecule type" value="Genomic_DNA"/>
</dbReference>
<evidence type="ECO:0000313" key="2">
    <source>
        <dbReference type="Proteomes" id="UP000447434"/>
    </source>
</evidence>
<keyword evidence="2" id="KW-1185">Reference proteome</keyword>
<comment type="caution">
    <text evidence="1">The sequence shown here is derived from an EMBL/GenBank/DDBJ whole genome shotgun (WGS) entry which is preliminary data.</text>
</comment>
<proteinExistence type="predicted"/>
<dbReference type="Proteomes" id="UP000447434">
    <property type="component" value="Chromosome 13"/>
</dbReference>
<name>A0A6A4PI84_LUPAL</name>
<organism evidence="1 2">
    <name type="scientific">Lupinus albus</name>
    <name type="common">White lupine</name>
    <name type="synonym">Lupinus termis</name>
    <dbReference type="NCBI Taxonomy" id="3870"/>
    <lineage>
        <taxon>Eukaryota</taxon>
        <taxon>Viridiplantae</taxon>
        <taxon>Streptophyta</taxon>
        <taxon>Embryophyta</taxon>
        <taxon>Tracheophyta</taxon>
        <taxon>Spermatophyta</taxon>
        <taxon>Magnoliopsida</taxon>
        <taxon>eudicotyledons</taxon>
        <taxon>Gunneridae</taxon>
        <taxon>Pentapetalae</taxon>
        <taxon>rosids</taxon>
        <taxon>fabids</taxon>
        <taxon>Fabales</taxon>
        <taxon>Fabaceae</taxon>
        <taxon>Papilionoideae</taxon>
        <taxon>50 kb inversion clade</taxon>
        <taxon>genistoids sensu lato</taxon>
        <taxon>core genistoids</taxon>
        <taxon>Genisteae</taxon>
        <taxon>Lupinus</taxon>
    </lineage>
</organism>
<protein>
    <submittedName>
        <fullName evidence="1">Uncharacterized protein</fullName>
    </submittedName>
</protein>
<accession>A0A6A4PI84</accession>
<gene>
    <name evidence="1" type="ORF">Lalb_Chr13g0293891</name>
</gene>